<evidence type="ECO:0000259" key="1">
    <source>
        <dbReference type="PROSITE" id="PS50987"/>
    </source>
</evidence>
<feature type="domain" description="HTH arsR-type" evidence="1">
    <location>
        <begin position="256"/>
        <end position="346"/>
    </location>
</feature>
<accession>A0A3Q9QTY8</accession>
<dbReference type="InterPro" id="IPR036388">
    <property type="entry name" value="WH-like_DNA-bd_sf"/>
</dbReference>
<dbReference type="EMBL" id="CP022572">
    <property type="protein sequence ID" value="AZU60559.1"/>
    <property type="molecule type" value="Genomic_DNA"/>
</dbReference>
<dbReference type="PROSITE" id="PS50987">
    <property type="entry name" value="HTH_ARSR_2"/>
    <property type="match status" value="1"/>
</dbReference>
<dbReference type="AlphaFoldDB" id="A0A3Q9QTY8"/>
<dbReference type="GO" id="GO:0003700">
    <property type="term" value="F:DNA-binding transcription factor activity"/>
    <property type="evidence" value="ECO:0007669"/>
    <property type="project" value="InterPro"/>
</dbReference>
<dbReference type="SUPFAM" id="SSF46785">
    <property type="entry name" value="Winged helix' DNA-binding domain"/>
    <property type="match status" value="1"/>
</dbReference>
<dbReference type="STRING" id="1193713.GCA_001636315_03394"/>
<sequence length="346" mass="40779">MKYYLPQPVETISLKVESSLVWEVILGIAGYTHTKLRHTFDLDEKWISEQDSMPTSLIKHLKVIEETNFWYALIMLQNKLSSSSVQDFFNRLLEIPIDCFYETLLPYKNRNTEPIRKETATEHHRSELFEKYATYFDTHDYLAEYVRALGHYSHQEIYDLLNNTLVEWYKWVSQQEEWEKWTQALAFEQKQYSSLDITNPIDQIEQITGGIKYHPEPSVWTVKLIPHVSYRPWILEKRTPDTKLFFYPLKEEYLMEPGVPSNELIRGHKALGDELRLKLLYQLLKGPLSLQELSVQFNTSKTTLHHQLSILKAAKFIRVDKGIYSVNLTQINAFSGQLTQYLGVHI</sequence>
<dbReference type="InterPro" id="IPR036390">
    <property type="entry name" value="WH_DNA-bd_sf"/>
</dbReference>
<dbReference type="RefSeq" id="WP_127485237.1">
    <property type="nucleotide sequence ID" value="NZ_CP022572.1"/>
</dbReference>
<dbReference type="Proteomes" id="UP000282892">
    <property type="component" value="Chromosome"/>
</dbReference>
<evidence type="ECO:0000313" key="3">
    <source>
        <dbReference type="Proteomes" id="UP000282892"/>
    </source>
</evidence>
<evidence type="ECO:0000313" key="2">
    <source>
        <dbReference type="EMBL" id="AZU60559.1"/>
    </source>
</evidence>
<organism evidence="2 3">
    <name type="scientific">Neobacillus mesonae</name>
    <dbReference type="NCBI Taxonomy" id="1193713"/>
    <lineage>
        <taxon>Bacteria</taxon>
        <taxon>Bacillati</taxon>
        <taxon>Bacillota</taxon>
        <taxon>Bacilli</taxon>
        <taxon>Bacillales</taxon>
        <taxon>Bacillaceae</taxon>
        <taxon>Neobacillus</taxon>
    </lineage>
</organism>
<reference evidence="2 3" key="1">
    <citation type="submission" date="2017-07" db="EMBL/GenBank/DDBJ databases">
        <title>The complete genome sequence of Bacillus mesonae strain H20-5, an efficient strain improving plant abiotic stress resistance.</title>
        <authorList>
            <person name="Kim S.Y."/>
            <person name="Song H."/>
            <person name="Sang M.K."/>
            <person name="Weon H.-Y."/>
            <person name="Song J."/>
        </authorList>
    </citation>
    <scope>NUCLEOTIDE SEQUENCE [LARGE SCALE GENOMIC DNA]</scope>
    <source>
        <strain evidence="2 3">H20-5</strain>
    </source>
</reference>
<dbReference type="KEGG" id="nmk:CHR53_04360"/>
<protein>
    <submittedName>
        <fullName evidence="2">ArsR family transcriptional regulator</fullName>
    </submittedName>
</protein>
<dbReference type="InterPro" id="IPR001845">
    <property type="entry name" value="HTH_ArsR_DNA-bd_dom"/>
</dbReference>
<dbReference type="OrthoDB" id="2646147at2"/>
<keyword evidence="3" id="KW-1185">Reference proteome</keyword>
<gene>
    <name evidence="2" type="ORF">CHR53_04360</name>
</gene>
<dbReference type="SMART" id="SM00418">
    <property type="entry name" value="HTH_ARSR"/>
    <property type="match status" value="1"/>
</dbReference>
<name>A0A3Q9QTY8_9BACI</name>
<dbReference type="Pfam" id="PF01022">
    <property type="entry name" value="HTH_5"/>
    <property type="match status" value="1"/>
</dbReference>
<dbReference type="Gene3D" id="1.10.10.10">
    <property type="entry name" value="Winged helix-like DNA-binding domain superfamily/Winged helix DNA-binding domain"/>
    <property type="match status" value="1"/>
</dbReference>
<proteinExistence type="predicted"/>